<evidence type="ECO:0000313" key="2">
    <source>
        <dbReference type="EMBL" id="KAL2653144.1"/>
    </source>
</evidence>
<dbReference type="AlphaFoldDB" id="A0ABD1ZNW4"/>
<sequence length="154" mass="15712">MTARASVGGEDVVRLTSGAEPARSSACDIGREMGCEGDSPSAGGDNTGIGGRLNSGIPIALCGGGFVGGRSKMRNRRGPAKPHGTDQQSEWKAGGIRRPPTVVRSPDTTSSDRHKTDGSDGQSNPVCAPGDQAHGRSQELGRQATKGRGTNASE</sequence>
<proteinExistence type="predicted"/>
<keyword evidence="3" id="KW-1185">Reference proteome</keyword>
<accession>A0ABD1ZNW4</accession>
<dbReference type="EMBL" id="JBHFFA010000001">
    <property type="protein sequence ID" value="KAL2653144.1"/>
    <property type="molecule type" value="Genomic_DNA"/>
</dbReference>
<evidence type="ECO:0000256" key="1">
    <source>
        <dbReference type="SAM" id="MobiDB-lite"/>
    </source>
</evidence>
<comment type="caution">
    <text evidence="2">The sequence shown here is derived from an EMBL/GenBank/DDBJ whole genome shotgun (WGS) entry which is preliminary data.</text>
</comment>
<evidence type="ECO:0000313" key="3">
    <source>
        <dbReference type="Proteomes" id="UP001605036"/>
    </source>
</evidence>
<name>A0ABD1ZNW4_9MARC</name>
<feature type="region of interest" description="Disordered" evidence="1">
    <location>
        <begin position="1"/>
        <end position="50"/>
    </location>
</feature>
<gene>
    <name evidence="2" type="ORF">R1flu_021272</name>
</gene>
<dbReference type="Proteomes" id="UP001605036">
    <property type="component" value="Unassembled WGS sequence"/>
</dbReference>
<organism evidence="2 3">
    <name type="scientific">Riccia fluitans</name>
    <dbReference type="NCBI Taxonomy" id="41844"/>
    <lineage>
        <taxon>Eukaryota</taxon>
        <taxon>Viridiplantae</taxon>
        <taxon>Streptophyta</taxon>
        <taxon>Embryophyta</taxon>
        <taxon>Marchantiophyta</taxon>
        <taxon>Marchantiopsida</taxon>
        <taxon>Marchantiidae</taxon>
        <taxon>Marchantiales</taxon>
        <taxon>Ricciaceae</taxon>
        <taxon>Riccia</taxon>
    </lineage>
</organism>
<feature type="region of interest" description="Disordered" evidence="1">
    <location>
        <begin position="68"/>
        <end position="154"/>
    </location>
</feature>
<feature type="compositionally biased region" description="Basic residues" evidence="1">
    <location>
        <begin position="71"/>
        <end position="80"/>
    </location>
</feature>
<protein>
    <submittedName>
        <fullName evidence="2">Uncharacterized protein</fullName>
    </submittedName>
</protein>
<reference evidence="2 3" key="1">
    <citation type="submission" date="2024-09" db="EMBL/GenBank/DDBJ databases">
        <title>Chromosome-scale assembly of Riccia fluitans.</title>
        <authorList>
            <person name="Paukszto L."/>
            <person name="Sawicki J."/>
            <person name="Karawczyk K."/>
            <person name="Piernik-Szablinska J."/>
            <person name="Szczecinska M."/>
            <person name="Mazdziarz M."/>
        </authorList>
    </citation>
    <scope>NUCLEOTIDE SEQUENCE [LARGE SCALE GENOMIC DNA]</scope>
    <source>
        <strain evidence="2">Rf_01</strain>
        <tissue evidence="2">Aerial parts of the thallus</tissue>
    </source>
</reference>